<protein>
    <submittedName>
        <fullName evidence="1">Zinc finger BED domain-containing protein 5</fullName>
    </submittedName>
</protein>
<dbReference type="OMA" id="CENHELS"/>
<organism evidence="1 2">
    <name type="scientific">Trichinella spiralis</name>
    <name type="common">Trichina worm</name>
    <dbReference type="NCBI Taxonomy" id="6334"/>
    <lineage>
        <taxon>Eukaryota</taxon>
        <taxon>Metazoa</taxon>
        <taxon>Ecdysozoa</taxon>
        <taxon>Nematoda</taxon>
        <taxon>Enoplea</taxon>
        <taxon>Dorylaimia</taxon>
        <taxon>Trichinellida</taxon>
        <taxon>Trichinellidae</taxon>
        <taxon>Trichinella</taxon>
    </lineage>
</organism>
<sequence>MSNYWAHAGHLFESLEQWFLKCGSRFSQHADVVCTGISTKGDEELIDLSEDSSFKVSFDRKTLTQFWLSVLNTYPTPSTAALKVLHPFTTFYLCEIGFSAMNKIKSKFRSKLQLSNILRLQPERFSADVEEVITQNRKQAHCSHTPHYAFDK</sequence>
<proteinExistence type="predicted"/>
<dbReference type="PANTHER" id="PTHR45913:SF19">
    <property type="entry name" value="LOW QUALITY PROTEIN: ZINC FINGER BED DOMAIN-CONTAINING PROTEIN 5-LIKE"/>
    <property type="match status" value="1"/>
</dbReference>
<dbReference type="InParanoid" id="E5T359"/>
<keyword evidence="2" id="KW-1185">Reference proteome</keyword>
<dbReference type="EMBL" id="JYDH01000044">
    <property type="protein sequence ID" value="KRY36291.1"/>
    <property type="molecule type" value="Genomic_DNA"/>
</dbReference>
<evidence type="ECO:0000313" key="1">
    <source>
        <dbReference type="EMBL" id="KRY36291.1"/>
    </source>
</evidence>
<dbReference type="RefSeq" id="XP_003366790.1">
    <property type="nucleotide sequence ID" value="XM_003366742.1"/>
</dbReference>
<dbReference type="Proteomes" id="UP000054776">
    <property type="component" value="Unassembled WGS sequence"/>
</dbReference>
<dbReference type="HOGENOM" id="CLU_1782197_0_0_1"/>
<gene>
    <name evidence="1" type="primary">ZBED5</name>
    <name evidence="1" type="ORF">T01_6551</name>
</gene>
<dbReference type="KEGG" id="tsp:Tsp_13673"/>
<evidence type="ECO:0000313" key="2">
    <source>
        <dbReference type="Proteomes" id="UP000054776"/>
    </source>
</evidence>
<dbReference type="PANTHER" id="PTHR45913">
    <property type="entry name" value="EPM2A-INTERACTING PROTEIN 1"/>
    <property type="match status" value="1"/>
</dbReference>
<dbReference type="STRING" id="6334.E5T359"/>
<dbReference type="OrthoDB" id="6770905at2759"/>
<reference evidence="1 2" key="1">
    <citation type="submission" date="2015-01" db="EMBL/GenBank/DDBJ databases">
        <title>Evolution of Trichinella species and genotypes.</title>
        <authorList>
            <person name="Korhonen P.K."/>
            <person name="Edoardo P."/>
            <person name="Giuseppe L.R."/>
            <person name="Gasser R.B."/>
        </authorList>
    </citation>
    <scope>NUCLEOTIDE SEQUENCE [LARGE SCALE GENOMIC DNA]</scope>
    <source>
        <strain evidence="1">ISS3</strain>
    </source>
</reference>
<comment type="caution">
    <text evidence="1">The sequence shown here is derived from an EMBL/GenBank/DDBJ whole genome shotgun (WGS) entry which is preliminary data.</text>
</comment>
<accession>E5T359</accession>
<name>E5T359_TRISP</name>
<dbReference type="AlphaFoldDB" id="E5T359"/>